<dbReference type="Gramene" id="mRNA:HanXRQr2_Chr11g0485061">
    <property type="protein sequence ID" value="mRNA:HanXRQr2_Chr11g0485061"/>
    <property type="gene ID" value="HanXRQr2_Chr11g0485061"/>
</dbReference>
<reference evidence="11" key="2">
    <citation type="submission" date="2017-02" db="EMBL/GenBank/DDBJ databases">
        <title>Sunflower complete genome.</title>
        <authorList>
            <person name="Langlade N."/>
            <person name="Munos S."/>
        </authorList>
    </citation>
    <scope>NUCLEOTIDE SEQUENCE [LARGE SCALE GENOMIC DNA]</scope>
    <source>
        <tissue evidence="11">Leaves</tissue>
    </source>
</reference>
<feature type="transmembrane region" description="Helical" evidence="9">
    <location>
        <begin position="310"/>
        <end position="331"/>
    </location>
</feature>
<keyword evidence="4 9" id="KW-0812">Transmembrane</keyword>
<dbReference type="NCBIfam" id="TIGR00788">
    <property type="entry name" value="fbt"/>
    <property type="match status" value="1"/>
</dbReference>
<sequence length="477" mass="52958">MIGWIKQLRITFGASFLWLVCLIYFTQGFRSFVWTAISYQLKYRLKLPSSASQFVTSISFVPWSIKPIYGIISDCIPIRGRKRIPYLVIATLFSLFPWVILGSVESVSNSKHQLTIFLLLQNTGSAMADVVIDAMIAEAARHEKATFSGDLQSLSWMTMALGGICGSLFGGYALNNIQMNNIFLLFSVLPTIQLFSCAFVADSSISSSQLPEFSTSINSIGILDEARLSPQSPPKPGTLMRKRSHKSSKKISINTSKYPETEKDESLPSQWFQSFQKAGYTLFKVFQRPIILRPMAWFFLAQTEVLNLEASFLGTAYVNGWIGLMFGTFTYNRFLKKVKLRTILMFAHVTLTQLTLLDLILVSRLNVSHGISDKVMVLFGSVLSDAVQQFKFMPFLILSGQLCPPGIEGTLFALYMSINNFGSAMSSFVGDTLASFLNISSGSFDNLSLGIAIQVVCTLVPLIFLFLIPKDATGISI</sequence>
<dbReference type="SUPFAM" id="SSF103473">
    <property type="entry name" value="MFS general substrate transporter"/>
    <property type="match status" value="1"/>
</dbReference>
<evidence type="ECO:0000256" key="8">
    <source>
        <dbReference type="SAM" id="MobiDB-lite"/>
    </source>
</evidence>
<dbReference type="Gene3D" id="1.20.1250.20">
    <property type="entry name" value="MFS general substrate transporter like domains"/>
    <property type="match status" value="1"/>
</dbReference>
<evidence type="ECO:0000256" key="2">
    <source>
        <dbReference type="ARBA" id="ARBA00007015"/>
    </source>
</evidence>
<dbReference type="CDD" id="cd17484">
    <property type="entry name" value="MFS_FBT"/>
    <property type="match status" value="1"/>
</dbReference>
<feature type="transmembrane region" description="Helical" evidence="9">
    <location>
        <begin position="182"/>
        <end position="201"/>
    </location>
</feature>
<evidence type="ECO:0000256" key="4">
    <source>
        <dbReference type="ARBA" id="ARBA00022692"/>
    </source>
</evidence>
<dbReference type="GO" id="GO:0098838">
    <property type="term" value="P:folate transmembrane transport"/>
    <property type="evidence" value="ECO:0000318"/>
    <property type="project" value="GO_Central"/>
</dbReference>
<evidence type="ECO:0000256" key="3">
    <source>
        <dbReference type="ARBA" id="ARBA00022448"/>
    </source>
</evidence>
<evidence type="ECO:0000256" key="5">
    <source>
        <dbReference type="ARBA" id="ARBA00022989"/>
    </source>
</evidence>
<feature type="region of interest" description="Disordered" evidence="8">
    <location>
        <begin position="227"/>
        <end position="262"/>
    </location>
</feature>
<dbReference type="InterPro" id="IPR039309">
    <property type="entry name" value="BT1"/>
</dbReference>
<dbReference type="Pfam" id="PF03092">
    <property type="entry name" value="BT1"/>
    <property type="match status" value="1"/>
</dbReference>
<dbReference type="GO" id="GO:0008517">
    <property type="term" value="F:folic acid transmembrane transporter activity"/>
    <property type="evidence" value="ECO:0000318"/>
    <property type="project" value="GO_Central"/>
</dbReference>
<dbReference type="EMBL" id="MNCJ02000326">
    <property type="protein sequence ID" value="KAF5781556.1"/>
    <property type="molecule type" value="Genomic_DNA"/>
</dbReference>
<accession>A0A251TB12</accession>
<evidence type="ECO:0000256" key="1">
    <source>
        <dbReference type="ARBA" id="ARBA00004141"/>
    </source>
</evidence>
<name>A0A251TB12_HELAN</name>
<dbReference type="STRING" id="4232.A0A251TB12"/>
<dbReference type="InterPro" id="IPR036259">
    <property type="entry name" value="MFS_trans_sf"/>
</dbReference>
<organism evidence="11 12">
    <name type="scientific">Helianthus annuus</name>
    <name type="common">Common sunflower</name>
    <dbReference type="NCBI Taxonomy" id="4232"/>
    <lineage>
        <taxon>Eukaryota</taxon>
        <taxon>Viridiplantae</taxon>
        <taxon>Streptophyta</taxon>
        <taxon>Embryophyta</taxon>
        <taxon>Tracheophyta</taxon>
        <taxon>Spermatophyta</taxon>
        <taxon>Magnoliopsida</taxon>
        <taxon>eudicotyledons</taxon>
        <taxon>Gunneridae</taxon>
        <taxon>Pentapetalae</taxon>
        <taxon>asterids</taxon>
        <taxon>campanulids</taxon>
        <taxon>Asterales</taxon>
        <taxon>Asteraceae</taxon>
        <taxon>Asteroideae</taxon>
        <taxon>Heliantheae alliance</taxon>
        <taxon>Heliantheae</taxon>
        <taxon>Helianthus</taxon>
    </lineage>
</organism>
<reference evidence="10" key="3">
    <citation type="submission" date="2020-06" db="EMBL/GenBank/DDBJ databases">
        <title>Helianthus annuus Genome sequencing and assembly Release 2.</title>
        <authorList>
            <person name="Gouzy J."/>
            <person name="Langlade N."/>
            <person name="Munos S."/>
        </authorList>
    </citation>
    <scope>NUCLEOTIDE SEQUENCE</scope>
    <source>
        <tissue evidence="10">Leaves</tissue>
    </source>
</reference>
<comment type="subcellular location">
    <subcellularLocation>
        <location evidence="1">Membrane</location>
        <topology evidence="1">Multi-pass membrane protein</topology>
    </subcellularLocation>
</comment>
<dbReference type="PANTHER" id="PTHR31585:SF7">
    <property type="entry name" value="FOLATE-BIOPTERIN TRANSPORTER 4-RELATED"/>
    <property type="match status" value="1"/>
</dbReference>
<keyword evidence="6 9" id="KW-0472">Membrane</keyword>
<dbReference type="InterPro" id="IPR004324">
    <property type="entry name" value="FBT"/>
</dbReference>
<evidence type="ECO:0000256" key="6">
    <source>
        <dbReference type="ARBA" id="ARBA00023136"/>
    </source>
</evidence>
<dbReference type="AlphaFoldDB" id="A0A251TB12"/>
<evidence type="ECO:0000313" key="12">
    <source>
        <dbReference type="Proteomes" id="UP000215914"/>
    </source>
</evidence>
<feature type="transmembrane region" description="Helical" evidence="9">
    <location>
        <begin position="12"/>
        <end position="34"/>
    </location>
</feature>
<dbReference type="PANTHER" id="PTHR31585">
    <property type="entry name" value="FOLATE-BIOPTERIN TRANSPORTER 1, CHLOROPLASTIC"/>
    <property type="match status" value="1"/>
</dbReference>
<feature type="transmembrane region" description="Helical" evidence="9">
    <location>
        <begin position="54"/>
        <end position="72"/>
    </location>
</feature>
<dbReference type="Proteomes" id="UP000215914">
    <property type="component" value="Chromosome 11"/>
</dbReference>
<dbReference type="InParanoid" id="A0A251TB12"/>
<feature type="compositionally biased region" description="Basic residues" evidence="8">
    <location>
        <begin position="240"/>
        <end position="249"/>
    </location>
</feature>
<feature type="transmembrane region" description="Helical" evidence="9">
    <location>
        <begin position="84"/>
        <end position="104"/>
    </location>
</feature>
<comment type="similarity">
    <text evidence="2">Belongs to the major facilitator superfamily. Folate-biopterin transporter (TC 2.A.71) family.</text>
</comment>
<evidence type="ECO:0000313" key="10">
    <source>
        <dbReference type="EMBL" id="KAF5781556.1"/>
    </source>
</evidence>
<gene>
    <name evidence="11" type="ORF">HannXRQ_Chr11g0336311</name>
    <name evidence="10" type="ORF">HanXRQr2_Chr11g0485061</name>
</gene>
<dbReference type="EMBL" id="CM007900">
    <property type="protein sequence ID" value="OTG07959.1"/>
    <property type="molecule type" value="Genomic_DNA"/>
</dbReference>
<feature type="transmembrane region" description="Helical" evidence="9">
    <location>
        <begin position="449"/>
        <end position="468"/>
    </location>
</feature>
<evidence type="ECO:0000256" key="7">
    <source>
        <dbReference type="ARBA" id="ARBA00044504"/>
    </source>
</evidence>
<keyword evidence="3" id="KW-0813">Transport</keyword>
<feature type="transmembrane region" description="Helical" evidence="9">
    <location>
        <begin position="154"/>
        <end position="175"/>
    </location>
</feature>
<protein>
    <submittedName>
        <fullName evidence="10">Major facilitator superfamily domain, MFS transporter superfamily</fullName>
    </submittedName>
    <submittedName>
        <fullName evidence="11">Putative folate-biopterin transporter, Major facilitator superfamily domain protein</fullName>
    </submittedName>
</protein>
<dbReference type="OMA" id="DHHFFWT"/>
<evidence type="ECO:0000313" key="11">
    <source>
        <dbReference type="EMBL" id="OTG07959.1"/>
    </source>
</evidence>
<evidence type="ECO:0000256" key="9">
    <source>
        <dbReference type="SAM" id="Phobius"/>
    </source>
</evidence>
<proteinExistence type="inferred from homology"/>
<keyword evidence="12" id="KW-1185">Reference proteome</keyword>
<dbReference type="GO" id="GO:0016020">
    <property type="term" value="C:membrane"/>
    <property type="evidence" value="ECO:0007669"/>
    <property type="project" value="UniProtKB-SubCell"/>
</dbReference>
<comment type="similarity">
    <text evidence="7">Belongs to the major facilitator superfamily. Phosphate:H(+) symporter (TC 2.A.1.9) family.</text>
</comment>
<keyword evidence="5 9" id="KW-1133">Transmembrane helix</keyword>
<reference evidence="10 12" key="1">
    <citation type="journal article" date="2017" name="Nature">
        <title>The sunflower genome provides insights into oil metabolism, flowering and Asterid evolution.</title>
        <authorList>
            <person name="Badouin H."/>
            <person name="Gouzy J."/>
            <person name="Grassa C.J."/>
            <person name="Murat F."/>
            <person name="Staton S.E."/>
            <person name="Cottret L."/>
            <person name="Lelandais-Briere C."/>
            <person name="Owens G.L."/>
            <person name="Carrere S."/>
            <person name="Mayjonade B."/>
            <person name="Legrand L."/>
            <person name="Gill N."/>
            <person name="Kane N.C."/>
            <person name="Bowers J.E."/>
            <person name="Hubner S."/>
            <person name="Bellec A."/>
            <person name="Berard A."/>
            <person name="Berges H."/>
            <person name="Blanchet N."/>
            <person name="Boniface M.C."/>
            <person name="Brunel D."/>
            <person name="Catrice O."/>
            <person name="Chaidir N."/>
            <person name="Claudel C."/>
            <person name="Donnadieu C."/>
            <person name="Faraut T."/>
            <person name="Fievet G."/>
            <person name="Helmstetter N."/>
            <person name="King M."/>
            <person name="Knapp S.J."/>
            <person name="Lai Z."/>
            <person name="Le Paslier M.C."/>
            <person name="Lippi Y."/>
            <person name="Lorenzon L."/>
            <person name="Mandel J.R."/>
            <person name="Marage G."/>
            <person name="Marchand G."/>
            <person name="Marquand E."/>
            <person name="Bret-Mestries E."/>
            <person name="Morien E."/>
            <person name="Nambeesan S."/>
            <person name="Nguyen T."/>
            <person name="Pegot-Espagnet P."/>
            <person name="Pouilly N."/>
            <person name="Raftis F."/>
            <person name="Sallet E."/>
            <person name="Schiex T."/>
            <person name="Thomas J."/>
            <person name="Vandecasteele C."/>
            <person name="Vares D."/>
            <person name="Vear F."/>
            <person name="Vautrin S."/>
            <person name="Crespi M."/>
            <person name="Mangin B."/>
            <person name="Burke J.M."/>
            <person name="Salse J."/>
            <person name="Munos S."/>
            <person name="Vincourt P."/>
            <person name="Rieseberg L.H."/>
            <person name="Langlade N.B."/>
        </authorList>
    </citation>
    <scope>NUCLEOTIDE SEQUENCE [LARGE SCALE GENOMIC DNA]</scope>
    <source>
        <strain evidence="12">cv. SF193</strain>
        <tissue evidence="10">Leaves</tissue>
    </source>
</reference>